<proteinExistence type="predicted"/>
<dbReference type="Proteomes" id="UP000637643">
    <property type="component" value="Unassembled WGS sequence"/>
</dbReference>
<comment type="caution">
    <text evidence="3">The sequence shown here is derived from an EMBL/GenBank/DDBJ whole genome shotgun (WGS) entry which is preliminary data.</text>
</comment>
<evidence type="ECO:0000256" key="1">
    <source>
        <dbReference type="SAM" id="MobiDB-lite"/>
    </source>
</evidence>
<evidence type="ECO:0000256" key="2">
    <source>
        <dbReference type="SAM" id="Phobius"/>
    </source>
</evidence>
<organism evidence="3 4">
    <name type="scientific">Paenibacillus albidus</name>
    <dbReference type="NCBI Taxonomy" id="2041023"/>
    <lineage>
        <taxon>Bacteria</taxon>
        <taxon>Bacillati</taxon>
        <taxon>Bacillota</taxon>
        <taxon>Bacilli</taxon>
        <taxon>Bacillales</taxon>
        <taxon>Paenibacillaceae</taxon>
        <taxon>Paenibacillus</taxon>
    </lineage>
</organism>
<sequence>MRNKYRSAVIAVYALIVLAGVIWHAGGVSAEDTIKLTVNSHTASTVAMNNMKPGDESRTEYTVINAGDEGFHYDVDFKFRSGDEKLYNILQMTLEKEGVILYSGVMSEAEGRVAIGSLAGGEQDVLRMAVTFPWDAGNEYQGMKATVAFEFSASGEAVPSAEPSTPPAATASPGASAEPGGGATAPPSPDPSTRPGSEPTAAASPGIPGTIVTPGPAATPGQENISVTEAPVPLGGGETISGVAPTPSPGAEGSGTPGSQPSATPAPDDGPILTDEELPLAGPDGGDELPETAEPWFNLILLSLAVAIISIIVLRTMKSRK</sequence>
<keyword evidence="2" id="KW-0812">Transmembrane</keyword>
<reference evidence="3" key="1">
    <citation type="journal article" date="2014" name="Int. J. Syst. Evol. Microbiol.">
        <title>Complete genome sequence of Corynebacterium casei LMG S-19264T (=DSM 44701T), isolated from a smear-ripened cheese.</title>
        <authorList>
            <consortium name="US DOE Joint Genome Institute (JGI-PGF)"/>
            <person name="Walter F."/>
            <person name="Albersmeier A."/>
            <person name="Kalinowski J."/>
            <person name="Ruckert C."/>
        </authorList>
    </citation>
    <scope>NUCLEOTIDE SEQUENCE</scope>
    <source>
        <strain evidence="3">CGMCC 1.16134</strain>
    </source>
</reference>
<feature type="compositionally biased region" description="Low complexity" evidence="1">
    <location>
        <begin position="205"/>
        <end position="216"/>
    </location>
</feature>
<keyword evidence="2" id="KW-0472">Membrane</keyword>
<keyword evidence="4" id="KW-1185">Reference proteome</keyword>
<protein>
    <recommendedName>
        <fullName evidence="5">LPXTG cell wall anchor domain-containing protein</fullName>
    </recommendedName>
</protein>
<feature type="region of interest" description="Disordered" evidence="1">
    <location>
        <begin position="157"/>
        <end position="289"/>
    </location>
</feature>
<keyword evidence="2" id="KW-1133">Transmembrane helix</keyword>
<feature type="transmembrane region" description="Helical" evidence="2">
    <location>
        <begin position="296"/>
        <end position="314"/>
    </location>
</feature>
<feature type="compositionally biased region" description="Low complexity" evidence="1">
    <location>
        <begin position="159"/>
        <end position="178"/>
    </location>
</feature>
<accession>A0A917CT64</accession>
<gene>
    <name evidence="3" type="ORF">GCM10010912_47230</name>
</gene>
<evidence type="ECO:0000313" key="4">
    <source>
        <dbReference type="Proteomes" id="UP000637643"/>
    </source>
</evidence>
<name>A0A917CT64_9BACL</name>
<evidence type="ECO:0000313" key="3">
    <source>
        <dbReference type="EMBL" id="GGF97017.1"/>
    </source>
</evidence>
<evidence type="ECO:0008006" key="5">
    <source>
        <dbReference type="Google" id="ProtNLM"/>
    </source>
</evidence>
<dbReference type="AlphaFoldDB" id="A0A917CT64"/>
<dbReference type="EMBL" id="BMKR01000025">
    <property type="protein sequence ID" value="GGF97017.1"/>
    <property type="molecule type" value="Genomic_DNA"/>
</dbReference>
<reference evidence="3" key="2">
    <citation type="submission" date="2020-09" db="EMBL/GenBank/DDBJ databases">
        <authorList>
            <person name="Sun Q."/>
            <person name="Zhou Y."/>
        </authorList>
    </citation>
    <scope>NUCLEOTIDE SEQUENCE</scope>
    <source>
        <strain evidence="3">CGMCC 1.16134</strain>
    </source>
</reference>